<evidence type="ECO:0000313" key="5">
    <source>
        <dbReference type="Proteomes" id="UP000315017"/>
    </source>
</evidence>
<feature type="domain" description="DUF1553" evidence="3">
    <location>
        <begin position="292"/>
        <end position="526"/>
    </location>
</feature>
<gene>
    <name evidence="4" type="ORF">ETAA8_01150</name>
</gene>
<dbReference type="PANTHER" id="PTHR35889:SF3">
    <property type="entry name" value="F-BOX DOMAIN-CONTAINING PROTEIN"/>
    <property type="match status" value="1"/>
</dbReference>
<sequence length="554" mass="62193" precursor="true">MRRISKTLGAAIIGGMCWFASLAASAANPASGLIDTEIQAALSAKELTPAPRAEDSELLRRIYLDVLGRIPTSSEAAQYLADSSADKHHRLIDALLAHDEMPAYWRTVFDEWFNSAVGERDFGRDGFLVYLEEAIKTNKPWDRLAHEMLVPDLKDEKQRPAAYFLAIRVRGGDNDAKVDALTSGVASVFFGVQLQCAKCHDHPFVDQWKQDHYYGLAAFLGRTQEARIENTPIVKERAEGEVKFVTTAQEEKTARLMFLDSRILDEPPPPADRGQWYSKANGGLPDAPYFSRRATLAEYALKADSPFFKRAIVNRMWKQLMGRGLVEPVDQMHVANPASHPVLLDHLADDFATSGFDLRRLMAEILHSEAYFRSSRWTSTAERPRDSDYATAILKPLTPDQLAVSVGLATGHFEQSRAKFEREKKNRKIEEITPAISRAMYWRERDVQDFAARFRTGGESFEANAAQALFLSYNSLIEKQLQPSAGNLIDRLAKQADNDAAVSEAFLTILSRAPRDDERSRAVEFLTSGDSSRPAKCRDLVWAVICSSEFRFNH</sequence>
<evidence type="ECO:0000313" key="4">
    <source>
        <dbReference type="EMBL" id="QDU25054.1"/>
    </source>
</evidence>
<keyword evidence="1" id="KW-0732">Signal</keyword>
<feature type="signal peptide" evidence="1">
    <location>
        <begin position="1"/>
        <end position="26"/>
    </location>
</feature>
<feature type="chain" id="PRO_5021871227" description="DUF1549 domain-containing protein" evidence="1">
    <location>
        <begin position="27"/>
        <end position="554"/>
    </location>
</feature>
<name>A0A517Y494_9BACT</name>
<dbReference type="PANTHER" id="PTHR35889">
    <property type="entry name" value="CYCLOINULO-OLIGOSACCHARIDE FRUCTANOTRANSFERASE-RELATED"/>
    <property type="match status" value="1"/>
</dbReference>
<proteinExistence type="predicted"/>
<dbReference type="Pfam" id="PF07583">
    <property type="entry name" value="PSCyt2"/>
    <property type="match status" value="1"/>
</dbReference>
<evidence type="ECO:0000256" key="1">
    <source>
        <dbReference type="SAM" id="SignalP"/>
    </source>
</evidence>
<reference evidence="4 5" key="1">
    <citation type="submission" date="2019-02" db="EMBL/GenBank/DDBJ databases">
        <title>Deep-cultivation of Planctomycetes and their phenomic and genomic characterization uncovers novel biology.</title>
        <authorList>
            <person name="Wiegand S."/>
            <person name="Jogler M."/>
            <person name="Boedeker C."/>
            <person name="Pinto D."/>
            <person name="Vollmers J."/>
            <person name="Rivas-Marin E."/>
            <person name="Kohn T."/>
            <person name="Peeters S.H."/>
            <person name="Heuer A."/>
            <person name="Rast P."/>
            <person name="Oberbeckmann S."/>
            <person name="Bunk B."/>
            <person name="Jeske O."/>
            <person name="Meyerdierks A."/>
            <person name="Storesund J.E."/>
            <person name="Kallscheuer N."/>
            <person name="Luecker S."/>
            <person name="Lage O.M."/>
            <person name="Pohl T."/>
            <person name="Merkel B.J."/>
            <person name="Hornburger P."/>
            <person name="Mueller R.-W."/>
            <person name="Bruemmer F."/>
            <person name="Labrenz M."/>
            <person name="Spormann A.M."/>
            <person name="Op den Camp H."/>
            <person name="Overmann J."/>
            <person name="Amann R."/>
            <person name="Jetten M.S.M."/>
            <person name="Mascher T."/>
            <person name="Medema M.H."/>
            <person name="Devos D.P."/>
            <person name="Kaster A.-K."/>
            <person name="Ovreas L."/>
            <person name="Rohde M."/>
            <person name="Galperin M.Y."/>
            <person name="Jogler C."/>
        </authorList>
    </citation>
    <scope>NUCLEOTIDE SEQUENCE [LARGE SCALE GENOMIC DNA]</scope>
    <source>
        <strain evidence="4 5">ETA_A8</strain>
    </source>
</reference>
<dbReference type="Pfam" id="PF07587">
    <property type="entry name" value="PSD1"/>
    <property type="match status" value="1"/>
</dbReference>
<evidence type="ECO:0008006" key="6">
    <source>
        <dbReference type="Google" id="ProtNLM"/>
    </source>
</evidence>
<dbReference type="OrthoDB" id="289126at2"/>
<dbReference type="AlphaFoldDB" id="A0A517Y494"/>
<organism evidence="4 5">
    <name type="scientific">Anatilimnocola aggregata</name>
    <dbReference type="NCBI Taxonomy" id="2528021"/>
    <lineage>
        <taxon>Bacteria</taxon>
        <taxon>Pseudomonadati</taxon>
        <taxon>Planctomycetota</taxon>
        <taxon>Planctomycetia</taxon>
        <taxon>Pirellulales</taxon>
        <taxon>Pirellulaceae</taxon>
        <taxon>Anatilimnocola</taxon>
    </lineage>
</organism>
<dbReference type="KEGG" id="aagg:ETAA8_01150"/>
<accession>A0A517Y494</accession>
<dbReference type="EMBL" id="CP036274">
    <property type="protein sequence ID" value="QDU25054.1"/>
    <property type="molecule type" value="Genomic_DNA"/>
</dbReference>
<dbReference type="InterPro" id="IPR022655">
    <property type="entry name" value="DUF1553"/>
</dbReference>
<dbReference type="RefSeq" id="WP_145083326.1">
    <property type="nucleotide sequence ID" value="NZ_CP036274.1"/>
</dbReference>
<evidence type="ECO:0000259" key="3">
    <source>
        <dbReference type="Pfam" id="PF07587"/>
    </source>
</evidence>
<dbReference type="InterPro" id="IPR011444">
    <property type="entry name" value="DUF1549"/>
</dbReference>
<dbReference type="Proteomes" id="UP000315017">
    <property type="component" value="Chromosome"/>
</dbReference>
<feature type="domain" description="DUF1549" evidence="2">
    <location>
        <begin position="34"/>
        <end position="224"/>
    </location>
</feature>
<protein>
    <recommendedName>
        <fullName evidence="6">DUF1549 domain-containing protein</fullName>
    </recommendedName>
</protein>
<evidence type="ECO:0000259" key="2">
    <source>
        <dbReference type="Pfam" id="PF07583"/>
    </source>
</evidence>
<keyword evidence="5" id="KW-1185">Reference proteome</keyword>